<dbReference type="Gene3D" id="3.40.190.10">
    <property type="entry name" value="Periplasmic binding protein-like II"/>
    <property type="match status" value="2"/>
</dbReference>
<evidence type="ECO:0000256" key="7">
    <source>
        <dbReference type="ARBA" id="ARBA00048169"/>
    </source>
</evidence>
<evidence type="ECO:0000256" key="6">
    <source>
        <dbReference type="ARBA" id="ARBA00023244"/>
    </source>
</evidence>
<dbReference type="PRINTS" id="PR00151">
    <property type="entry name" value="PORPHBDMNASE"/>
</dbReference>
<dbReference type="OrthoDB" id="9810298at2"/>
<dbReference type="PIRSF" id="PIRSF001438">
    <property type="entry name" value="4pyrrol_synth_OHMeBilane_synth"/>
    <property type="match status" value="1"/>
</dbReference>
<evidence type="ECO:0000256" key="5">
    <source>
        <dbReference type="ARBA" id="ARBA00022679"/>
    </source>
</evidence>
<dbReference type="GO" id="GO:0005737">
    <property type="term" value="C:cytoplasm"/>
    <property type="evidence" value="ECO:0007669"/>
    <property type="project" value="UniProtKB-UniRule"/>
</dbReference>
<dbReference type="PANTHER" id="PTHR11557:SF0">
    <property type="entry name" value="PORPHOBILINOGEN DEAMINASE"/>
    <property type="match status" value="1"/>
</dbReference>
<keyword evidence="6 8" id="KW-0627">Porphyrin biosynthesis</keyword>
<dbReference type="InterPro" id="IPR000860">
    <property type="entry name" value="HemC"/>
</dbReference>
<dbReference type="Pfam" id="PF01379">
    <property type="entry name" value="Porphobil_deam"/>
    <property type="match status" value="1"/>
</dbReference>
<gene>
    <name evidence="8 12" type="primary">hemC</name>
    <name evidence="12" type="ORF">Pla163_36870</name>
</gene>
<evidence type="ECO:0000256" key="3">
    <source>
        <dbReference type="ARBA" id="ARBA00005638"/>
    </source>
</evidence>
<evidence type="ECO:0000256" key="9">
    <source>
        <dbReference type="SAM" id="SignalP"/>
    </source>
</evidence>
<evidence type="ECO:0000256" key="1">
    <source>
        <dbReference type="ARBA" id="ARBA00002869"/>
    </source>
</evidence>
<dbReference type="RefSeq" id="WP_145191958.1">
    <property type="nucleotide sequence ID" value="NZ_CP036290.1"/>
</dbReference>
<evidence type="ECO:0000256" key="4">
    <source>
        <dbReference type="ARBA" id="ARBA00011245"/>
    </source>
</evidence>
<feature type="domain" description="Porphobilinogen deaminase C-terminal" evidence="11">
    <location>
        <begin position="228"/>
        <end position="296"/>
    </location>
</feature>
<feature type="chain" id="PRO_5022213435" description="Porphobilinogen deaminase" evidence="9">
    <location>
        <begin position="23"/>
        <end position="306"/>
    </location>
</feature>
<dbReference type="PROSITE" id="PS00533">
    <property type="entry name" value="PORPHOBILINOGEN_DEAM"/>
    <property type="match status" value="1"/>
</dbReference>
<comment type="catalytic activity">
    <reaction evidence="7 8">
        <text>4 porphobilinogen + H2O = hydroxymethylbilane + 4 NH4(+)</text>
        <dbReference type="Rhea" id="RHEA:13185"/>
        <dbReference type="ChEBI" id="CHEBI:15377"/>
        <dbReference type="ChEBI" id="CHEBI:28938"/>
        <dbReference type="ChEBI" id="CHEBI:57845"/>
        <dbReference type="ChEBI" id="CHEBI:58126"/>
        <dbReference type="EC" id="2.5.1.61"/>
    </reaction>
</comment>
<keyword evidence="9" id="KW-0732">Signal</keyword>
<dbReference type="InterPro" id="IPR036803">
    <property type="entry name" value="Porphobilinogen_deaminase_C_sf"/>
</dbReference>
<dbReference type="SUPFAM" id="SSF53850">
    <property type="entry name" value="Periplasmic binding protein-like II"/>
    <property type="match status" value="1"/>
</dbReference>
<organism evidence="12 13">
    <name type="scientific">Rohdeia mirabilis</name>
    <dbReference type="NCBI Taxonomy" id="2528008"/>
    <lineage>
        <taxon>Bacteria</taxon>
        <taxon>Pseudomonadati</taxon>
        <taxon>Planctomycetota</taxon>
        <taxon>Planctomycetia</taxon>
        <taxon>Planctomycetia incertae sedis</taxon>
        <taxon>Rohdeia</taxon>
    </lineage>
</organism>
<comment type="similarity">
    <text evidence="3 8">Belongs to the HMBS family.</text>
</comment>
<dbReference type="HAMAP" id="MF_00260">
    <property type="entry name" value="Porphobil_deam"/>
    <property type="match status" value="1"/>
</dbReference>
<evidence type="ECO:0000259" key="11">
    <source>
        <dbReference type="Pfam" id="PF03900"/>
    </source>
</evidence>
<comment type="subunit">
    <text evidence="4 8">Monomer.</text>
</comment>
<comment type="cofactor">
    <cofactor evidence="8">
        <name>dipyrromethane</name>
        <dbReference type="ChEBI" id="CHEBI:60342"/>
    </cofactor>
    <text evidence="8">Binds 1 dipyrromethane group covalently.</text>
</comment>
<dbReference type="GO" id="GO:0004418">
    <property type="term" value="F:hydroxymethylbilane synthase activity"/>
    <property type="evidence" value="ECO:0007669"/>
    <property type="project" value="UniProtKB-UniRule"/>
</dbReference>
<keyword evidence="13" id="KW-1185">Reference proteome</keyword>
<dbReference type="GO" id="GO:0006782">
    <property type="term" value="P:protoporphyrinogen IX biosynthetic process"/>
    <property type="evidence" value="ECO:0007669"/>
    <property type="project" value="UniProtKB-UniRule"/>
</dbReference>
<reference evidence="12 13" key="1">
    <citation type="submission" date="2019-02" db="EMBL/GenBank/DDBJ databases">
        <title>Deep-cultivation of Planctomycetes and their phenomic and genomic characterization uncovers novel biology.</title>
        <authorList>
            <person name="Wiegand S."/>
            <person name="Jogler M."/>
            <person name="Boedeker C."/>
            <person name="Pinto D."/>
            <person name="Vollmers J."/>
            <person name="Rivas-Marin E."/>
            <person name="Kohn T."/>
            <person name="Peeters S.H."/>
            <person name="Heuer A."/>
            <person name="Rast P."/>
            <person name="Oberbeckmann S."/>
            <person name="Bunk B."/>
            <person name="Jeske O."/>
            <person name="Meyerdierks A."/>
            <person name="Storesund J.E."/>
            <person name="Kallscheuer N."/>
            <person name="Luecker S."/>
            <person name="Lage O.M."/>
            <person name="Pohl T."/>
            <person name="Merkel B.J."/>
            <person name="Hornburger P."/>
            <person name="Mueller R.-W."/>
            <person name="Bruemmer F."/>
            <person name="Labrenz M."/>
            <person name="Spormann A.M."/>
            <person name="Op den Camp H."/>
            <person name="Overmann J."/>
            <person name="Amann R."/>
            <person name="Jetten M.S.M."/>
            <person name="Mascher T."/>
            <person name="Medema M.H."/>
            <person name="Devos D.P."/>
            <person name="Kaster A.-K."/>
            <person name="Ovreas L."/>
            <person name="Rohde M."/>
            <person name="Galperin M.Y."/>
            <person name="Jogler C."/>
        </authorList>
    </citation>
    <scope>NUCLEOTIDE SEQUENCE [LARGE SCALE GENOMIC DNA]</scope>
    <source>
        <strain evidence="12 13">Pla163</strain>
    </source>
</reference>
<dbReference type="FunFam" id="3.40.190.10:FF:000005">
    <property type="entry name" value="Porphobilinogen deaminase"/>
    <property type="match status" value="1"/>
</dbReference>
<dbReference type="PANTHER" id="PTHR11557">
    <property type="entry name" value="PORPHOBILINOGEN DEAMINASE"/>
    <property type="match status" value="1"/>
</dbReference>
<comment type="pathway">
    <text evidence="2">Porphyrin-containing compound metabolism; protoporphyrin-IX biosynthesis; coproporphyrinogen-III from 5-aminolevulinate: step 2/4.</text>
</comment>
<comment type="function">
    <text evidence="1 8">Tetrapolymerization of the monopyrrole PBG into the hydroxymethylbilane pre-uroporphyrinogen in several discrete steps.</text>
</comment>
<dbReference type="InterPro" id="IPR022417">
    <property type="entry name" value="Porphobilin_deaminase_N"/>
</dbReference>
<name>A0A518D4Z9_9BACT</name>
<protein>
    <recommendedName>
        <fullName evidence="8">Porphobilinogen deaminase</fullName>
        <shortName evidence="8">PBG</shortName>
        <ecNumber evidence="8">2.5.1.61</ecNumber>
    </recommendedName>
    <alternativeName>
        <fullName evidence="8">Hydroxymethylbilane synthase</fullName>
        <shortName evidence="8">HMBS</shortName>
    </alternativeName>
    <alternativeName>
        <fullName evidence="8">Pre-uroporphyrinogen synthase</fullName>
    </alternativeName>
</protein>
<feature type="modified residue" description="S-(dipyrrolylmethanemethyl)cysteine" evidence="8">
    <location>
        <position position="243"/>
    </location>
</feature>
<dbReference type="EC" id="2.5.1.61" evidence="8"/>
<evidence type="ECO:0000256" key="2">
    <source>
        <dbReference type="ARBA" id="ARBA00004735"/>
    </source>
</evidence>
<accession>A0A518D4Z9</accession>
<dbReference type="CDD" id="cd00494">
    <property type="entry name" value="PBP2_HMBS"/>
    <property type="match status" value="1"/>
</dbReference>
<dbReference type="InterPro" id="IPR022419">
    <property type="entry name" value="Porphobilin_deaminase_cofac_BS"/>
</dbReference>
<feature type="domain" description="Porphobilinogen deaminase N-terminal" evidence="10">
    <location>
        <begin position="3"/>
        <end position="210"/>
    </location>
</feature>
<dbReference type="Proteomes" id="UP000319342">
    <property type="component" value="Chromosome"/>
</dbReference>
<dbReference type="NCBIfam" id="TIGR00212">
    <property type="entry name" value="hemC"/>
    <property type="match status" value="1"/>
</dbReference>
<dbReference type="Pfam" id="PF03900">
    <property type="entry name" value="Porphobil_deamC"/>
    <property type="match status" value="1"/>
</dbReference>
<dbReference type="SUPFAM" id="SSF54782">
    <property type="entry name" value="Porphobilinogen deaminase (hydroxymethylbilane synthase), C-terminal domain"/>
    <property type="match status" value="1"/>
</dbReference>
<keyword evidence="5 8" id="KW-0808">Transferase</keyword>
<evidence type="ECO:0000259" key="10">
    <source>
        <dbReference type="Pfam" id="PF01379"/>
    </source>
</evidence>
<proteinExistence type="inferred from homology"/>
<dbReference type="AlphaFoldDB" id="A0A518D4Z9"/>
<evidence type="ECO:0000313" key="13">
    <source>
        <dbReference type="Proteomes" id="UP000319342"/>
    </source>
</evidence>
<evidence type="ECO:0000313" key="12">
    <source>
        <dbReference type="EMBL" id="QDU86536.1"/>
    </source>
</evidence>
<feature type="signal peptide" evidence="9">
    <location>
        <begin position="1"/>
        <end position="22"/>
    </location>
</feature>
<dbReference type="InterPro" id="IPR022418">
    <property type="entry name" value="Porphobilinogen_deaminase_C"/>
</dbReference>
<evidence type="ECO:0000256" key="8">
    <source>
        <dbReference type="HAMAP-Rule" id="MF_00260"/>
    </source>
</evidence>
<sequence length="306" mass="32410" precursor="true">MKLRLATRTSPLALWQAHTARAALTAAWSDAECELVEVTSSGDLDLTSPLSEFGRIGIFTVEVDRVVIAGAAEVAVHSCKDMTTELDTGTMLSATLGRGPVEDAIVTAGGRASGPTFDELPAGARVATSSARRRAMLLAARPDLVPVEIRGNVQTRLDKLARGEAEALIMARAGLERLGLDDRISDVLDTERFLPATGQGIVALTVKHGNWPVHERVQAARDLESWDEAICERAVLRELRGGCSAPVGVHARVVEGVIAVRARILAPDGSRAIEGSIGGARDDAESLGRTLGEQLVADGARELMRS</sequence>
<comment type="miscellaneous">
    <text evidence="8">The porphobilinogen subunits are added to the dipyrromethane group.</text>
</comment>
<dbReference type="EMBL" id="CP036290">
    <property type="protein sequence ID" value="QDU86536.1"/>
    <property type="molecule type" value="Genomic_DNA"/>
</dbReference>
<dbReference type="Gene3D" id="3.30.160.40">
    <property type="entry name" value="Porphobilinogen deaminase, C-terminal domain"/>
    <property type="match status" value="1"/>
</dbReference>